<dbReference type="InterPro" id="IPR001268">
    <property type="entry name" value="NADH_UbQ_OxRdtase_30kDa_su"/>
</dbReference>
<name>A0A4R3KCU3_9FIRM</name>
<feature type="domain" description="NADH:ubiquinone oxidoreductase 30kDa subunit" evidence="1">
    <location>
        <begin position="30"/>
        <end position="91"/>
    </location>
</feature>
<dbReference type="Gene3D" id="3.30.460.80">
    <property type="entry name" value="NADH:ubiquinone oxidoreductase, 30kDa subunit"/>
    <property type="match status" value="1"/>
</dbReference>
<evidence type="ECO:0000313" key="2">
    <source>
        <dbReference type="EMBL" id="TCS80749.1"/>
    </source>
</evidence>
<reference evidence="2 3" key="1">
    <citation type="submission" date="2019-03" db="EMBL/GenBank/DDBJ databases">
        <title>Genomic Encyclopedia of Type Strains, Phase IV (KMG-IV): sequencing the most valuable type-strain genomes for metagenomic binning, comparative biology and taxonomic classification.</title>
        <authorList>
            <person name="Goeker M."/>
        </authorList>
    </citation>
    <scope>NUCLEOTIDE SEQUENCE [LARGE SCALE GENOMIC DNA]</scope>
    <source>
        <strain evidence="2 3">DSM 29489</strain>
    </source>
</reference>
<sequence>MDEQKIKEISPDEILIETVDLHSAGYRLVAISCTGKDGVELSYSFDKDYDFIHLRVNMDYDTEIESITPIYGYAFLYENEIKELFGVKIKNIIADFHDKLYRISEEAPFKEKEEE</sequence>
<proteinExistence type="predicted"/>
<dbReference type="EMBL" id="SLZZ01000005">
    <property type="protein sequence ID" value="TCS80749.1"/>
    <property type="molecule type" value="Genomic_DNA"/>
</dbReference>
<organism evidence="2 3">
    <name type="scientific">Muricomes intestini</name>
    <dbReference type="NCBI Taxonomy" id="1796634"/>
    <lineage>
        <taxon>Bacteria</taxon>
        <taxon>Bacillati</taxon>
        <taxon>Bacillota</taxon>
        <taxon>Clostridia</taxon>
        <taxon>Lachnospirales</taxon>
        <taxon>Lachnospiraceae</taxon>
        <taxon>Muricomes</taxon>
    </lineage>
</organism>
<dbReference type="RefSeq" id="WP_132379697.1">
    <property type="nucleotide sequence ID" value="NZ_DAIPCY010000025.1"/>
</dbReference>
<evidence type="ECO:0000259" key="1">
    <source>
        <dbReference type="Pfam" id="PF00329"/>
    </source>
</evidence>
<protein>
    <submittedName>
        <fullName evidence="2">Ech hydrogenase subunit D</fullName>
    </submittedName>
</protein>
<comment type="caution">
    <text evidence="2">The sequence shown here is derived from an EMBL/GenBank/DDBJ whole genome shotgun (WGS) entry which is preliminary data.</text>
</comment>
<dbReference type="Proteomes" id="UP000295726">
    <property type="component" value="Unassembled WGS sequence"/>
</dbReference>
<dbReference type="InterPro" id="IPR037232">
    <property type="entry name" value="NADH_quin_OxRdtase_su_C/D-like"/>
</dbReference>
<dbReference type="OrthoDB" id="3178054at2"/>
<dbReference type="Pfam" id="PF00329">
    <property type="entry name" value="Complex1_30kDa"/>
    <property type="match status" value="1"/>
</dbReference>
<dbReference type="GO" id="GO:0008137">
    <property type="term" value="F:NADH dehydrogenase (ubiquinone) activity"/>
    <property type="evidence" value="ECO:0007669"/>
    <property type="project" value="InterPro"/>
</dbReference>
<evidence type="ECO:0000313" key="3">
    <source>
        <dbReference type="Proteomes" id="UP000295726"/>
    </source>
</evidence>
<keyword evidence="3" id="KW-1185">Reference proteome</keyword>
<gene>
    <name evidence="2" type="ORF">EDD59_105132</name>
</gene>
<dbReference type="SUPFAM" id="SSF143243">
    <property type="entry name" value="Nqo5-like"/>
    <property type="match status" value="1"/>
</dbReference>
<accession>A0A4R3KCU3</accession>
<dbReference type="AlphaFoldDB" id="A0A4R3KCU3"/>